<organism evidence="1 2">
    <name type="scientific">Vespula squamosa</name>
    <name type="common">Southern yellow jacket</name>
    <name type="synonym">Wasp</name>
    <dbReference type="NCBI Taxonomy" id="30214"/>
    <lineage>
        <taxon>Eukaryota</taxon>
        <taxon>Metazoa</taxon>
        <taxon>Ecdysozoa</taxon>
        <taxon>Arthropoda</taxon>
        <taxon>Hexapoda</taxon>
        <taxon>Insecta</taxon>
        <taxon>Pterygota</taxon>
        <taxon>Neoptera</taxon>
        <taxon>Endopterygota</taxon>
        <taxon>Hymenoptera</taxon>
        <taxon>Apocrita</taxon>
        <taxon>Aculeata</taxon>
        <taxon>Vespoidea</taxon>
        <taxon>Vespidae</taxon>
        <taxon>Vespinae</taxon>
        <taxon>Vespula</taxon>
    </lineage>
</organism>
<evidence type="ECO:0000313" key="2">
    <source>
        <dbReference type="Proteomes" id="UP001607302"/>
    </source>
</evidence>
<dbReference type="EMBL" id="JAUDFV010000153">
    <property type="protein sequence ID" value="KAL2717349.1"/>
    <property type="molecule type" value="Genomic_DNA"/>
</dbReference>
<gene>
    <name evidence="1" type="ORF">V1478_013049</name>
</gene>
<sequence>MSEIAAIRSNSGSVDEEIGSLPYSAFQSNDFGSSPEGSRTINLVAYISRRYGAGVEVMPMLGYQLGPFKVTRNSQFQAVKGSTGTRFLTVLFHICMSLWTVACARSPKRMSFVAGRVESFQRSFLAILESATVERKQRARARNEMVAVERYLFHLVLVSAFRTPFFEPSRAGAFEIPTARAVSYHRFEVNVMAMTVALGNITSDTVEARKTLSSLLKRNYYEASLVARDASISGTAGFCFWHCSEFEIAGARREILSRKRRTRTPKAI</sequence>
<name>A0ABD2A9Q0_VESSQ</name>
<evidence type="ECO:0000313" key="1">
    <source>
        <dbReference type="EMBL" id="KAL2717349.1"/>
    </source>
</evidence>
<keyword evidence="2" id="KW-1185">Reference proteome</keyword>
<comment type="caution">
    <text evidence="1">The sequence shown here is derived from an EMBL/GenBank/DDBJ whole genome shotgun (WGS) entry which is preliminary data.</text>
</comment>
<reference evidence="1 2" key="1">
    <citation type="journal article" date="2024" name="Ann. Entomol. Soc. Am.">
        <title>Genomic analyses of the southern and eastern yellowjacket wasps (Hymenoptera: Vespidae) reveal evolutionary signatures of social life.</title>
        <authorList>
            <person name="Catto M.A."/>
            <person name="Caine P.B."/>
            <person name="Orr S.E."/>
            <person name="Hunt B.G."/>
            <person name="Goodisman M.A.D."/>
        </authorList>
    </citation>
    <scope>NUCLEOTIDE SEQUENCE [LARGE SCALE GENOMIC DNA]</scope>
    <source>
        <strain evidence="1">233</strain>
        <tissue evidence="1">Head and thorax</tissue>
    </source>
</reference>
<proteinExistence type="predicted"/>
<dbReference type="AlphaFoldDB" id="A0ABD2A9Q0"/>
<protein>
    <submittedName>
        <fullName evidence="1">Uncharacterized protein</fullName>
    </submittedName>
</protein>
<accession>A0ABD2A9Q0</accession>
<dbReference type="Proteomes" id="UP001607302">
    <property type="component" value="Unassembled WGS sequence"/>
</dbReference>